<accession>A0A5B0SK11</accession>
<dbReference type="AlphaFoldDB" id="A0A5B0SK11"/>
<evidence type="ECO:0000313" key="2">
    <source>
        <dbReference type="Proteomes" id="UP000325313"/>
    </source>
</evidence>
<dbReference type="Pfam" id="PF04090">
    <property type="entry name" value="Rrn11"/>
    <property type="match status" value="1"/>
</dbReference>
<dbReference type="EMBL" id="VDEP01000015">
    <property type="protein sequence ID" value="KAA1136944.1"/>
    <property type="molecule type" value="Genomic_DNA"/>
</dbReference>
<proteinExistence type="predicted"/>
<dbReference type="Proteomes" id="UP000325313">
    <property type="component" value="Unassembled WGS sequence"/>
</dbReference>
<dbReference type="GO" id="GO:0001181">
    <property type="term" value="F:RNA polymerase I general transcription initiation factor activity"/>
    <property type="evidence" value="ECO:0007669"/>
    <property type="project" value="InterPro"/>
</dbReference>
<dbReference type="GO" id="GO:0001164">
    <property type="term" value="F:RNA polymerase I core promoter sequence-specific DNA binding"/>
    <property type="evidence" value="ECO:0007669"/>
    <property type="project" value="InterPro"/>
</dbReference>
<sequence length="242" mass="27265">MNPSSSVIFELLPSRRAHERLSVNPATGGPRKFHIRRLFDLLQLCLLRRQHDQARQIWAVLVRCREVDFAMLWDLGLRVMHLPHPTPLADDSTIDSHLNYMKACRNLSDQEVLMEYISVLVSVGRLRDALDELQLWLSSLPCSQHAGLHEYAGLVTLSIIPPPQPPDDPDEFDPKPLKINEYLEAISENVMFGRAKAYFERAQSLDSTCVISPAYLQLVTMAAGYSIVVSTSLASNQSQPGF</sequence>
<comment type="caution">
    <text evidence="1">The sequence shown here is derived from an EMBL/GenBank/DDBJ whole genome shotgun (WGS) entry which is preliminary data.</text>
</comment>
<organism evidence="1 2">
    <name type="scientific">Puccinia graminis f. sp. tritici</name>
    <dbReference type="NCBI Taxonomy" id="56615"/>
    <lineage>
        <taxon>Eukaryota</taxon>
        <taxon>Fungi</taxon>
        <taxon>Dikarya</taxon>
        <taxon>Basidiomycota</taxon>
        <taxon>Pucciniomycotina</taxon>
        <taxon>Pucciniomycetes</taxon>
        <taxon>Pucciniales</taxon>
        <taxon>Pucciniaceae</taxon>
        <taxon>Puccinia</taxon>
    </lineage>
</organism>
<evidence type="ECO:0000313" key="1">
    <source>
        <dbReference type="EMBL" id="KAA1136944.1"/>
    </source>
</evidence>
<protein>
    <submittedName>
        <fullName evidence="1">Uncharacterized protein</fullName>
    </submittedName>
</protein>
<dbReference type="InterPro" id="IPR007224">
    <property type="entry name" value="TIF_Rrn11"/>
</dbReference>
<gene>
    <name evidence="1" type="ORF">PGTUg99_010741</name>
</gene>
<name>A0A5B0SK11_PUCGR</name>
<reference evidence="1 2" key="1">
    <citation type="submission" date="2019-05" db="EMBL/GenBank/DDBJ databases">
        <title>Emergence of the Ug99 lineage of the wheat stem rust pathogen through somatic hybridization.</title>
        <authorList>
            <person name="Li F."/>
            <person name="Upadhyaya N.M."/>
            <person name="Sperschneider J."/>
            <person name="Matny O."/>
            <person name="Nguyen-Phuc H."/>
            <person name="Mago R."/>
            <person name="Raley C."/>
            <person name="Miller M.E."/>
            <person name="Silverstein K.A.T."/>
            <person name="Henningsen E."/>
            <person name="Hirsch C.D."/>
            <person name="Visser B."/>
            <person name="Pretorius Z.A."/>
            <person name="Steffenson B.J."/>
            <person name="Schwessinger B."/>
            <person name="Dodds P.N."/>
            <person name="Figueroa M."/>
        </authorList>
    </citation>
    <scope>NUCLEOTIDE SEQUENCE [LARGE SCALE GENOMIC DNA]</scope>
    <source>
        <strain evidence="1 2">Ug99</strain>
    </source>
</reference>